<evidence type="ECO:0000256" key="5">
    <source>
        <dbReference type="ARBA" id="ARBA00022727"/>
    </source>
</evidence>
<dbReference type="InterPro" id="IPR018095">
    <property type="entry name" value="Thymidylate_kin_CS"/>
</dbReference>
<dbReference type="FunFam" id="3.40.50.300:FF:000225">
    <property type="entry name" value="Thymidylate kinase"/>
    <property type="match status" value="1"/>
</dbReference>
<evidence type="ECO:0000256" key="8">
    <source>
        <dbReference type="ARBA" id="ARBA00022840"/>
    </source>
</evidence>
<keyword evidence="4 11" id="KW-0808">Transferase</keyword>
<evidence type="ECO:0000256" key="11">
    <source>
        <dbReference type="HAMAP-Rule" id="MF_00165"/>
    </source>
</evidence>
<evidence type="ECO:0000256" key="10">
    <source>
        <dbReference type="ARBA" id="ARBA00057735"/>
    </source>
</evidence>
<accession>A0A397RY10</accession>
<dbReference type="InterPro" id="IPR018094">
    <property type="entry name" value="Thymidylate_kinase"/>
</dbReference>
<comment type="similarity">
    <text evidence="1 11">Belongs to the thymidylate kinase family.</text>
</comment>
<dbReference type="Pfam" id="PF02223">
    <property type="entry name" value="Thymidylate_kin"/>
    <property type="match status" value="1"/>
</dbReference>
<reference evidence="13 14" key="1">
    <citation type="submission" date="2018-08" db="EMBL/GenBank/DDBJ databases">
        <title>Genomic Encyclopedia of Archaeal and Bacterial Type Strains, Phase II (KMG-II): from individual species to whole genera.</title>
        <authorList>
            <person name="Goeker M."/>
        </authorList>
    </citation>
    <scope>NUCLEOTIDE SEQUENCE [LARGE SCALE GENOMIC DNA]</scope>
    <source>
        <strain evidence="13 14">ATCC 27112</strain>
    </source>
</reference>
<feature type="domain" description="Thymidylate kinase-like" evidence="12">
    <location>
        <begin position="9"/>
        <end position="196"/>
    </location>
</feature>
<dbReference type="SUPFAM" id="SSF52540">
    <property type="entry name" value="P-loop containing nucleoside triphosphate hydrolases"/>
    <property type="match status" value="1"/>
</dbReference>
<dbReference type="AlphaFoldDB" id="A0A397RY10"/>
<evidence type="ECO:0000256" key="1">
    <source>
        <dbReference type="ARBA" id="ARBA00009776"/>
    </source>
</evidence>
<sequence>MNLKNFITFEGGECSGKTSIINSVKALFDEKGIDYISTREPGGIKIAEQIRNIILDINNTEMTSETETLLYAAARMQHLHERVIPALNSGKVVLCDRFLDSSLAYQGYARGIGMDNVLKANSFALDKLPDLTIFIDVTPDVALKRLSGREKADRLDLEAMDFHQKVYEGYHKVLEMYPDRIVRIDGNKPLEEVTKDCIKAILDYLKIS</sequence>
<evidence type="ECO:0000313" key="14">
    <source>
        <dbReference type="Proteomes" id="UP000266506"/>
    </source>
</evidence>
<dbReference type="NCBIfam" id="TIGR00041">
    <property type="entry name" value="DTMP_kinase"/>
    <property type="match status" value="1"/>
</dbReference>
<evidence type="ECO:0000256" key="4">
    <source>
        <dbReference type="ARBA" id="ARBA00022679"/>
    </source>
</evidence>
<feature type="binding site" evidence="11">
    <location>
        <begin position="11"/>
        <end position="18"/>
    </location>
    <ligand>
        <name>ATP</name>
        <dbReference type="ChEBI" id="CHEBI:30616"/>
    </ligand>
</feature>
<evidence type="ECO:0000256" key="3">
    <source>
        <dbReference type="ARBA" id="ARBA00017144"/>
    </source>
</evidence>
<dbReference type="OrthoDB" id="9774907at2"/>
<keyword evidence="7 11" id="KW-0418">Kinase</keyword>
<dbReference type="CDD" id="cd01672">
    <property type="entry name" value="TMPK"/>
    <property type="match status" value="1"/>
</dbReference>
<dbReference type="RefSeq" id="WP_119015330.1">
    <property type="nucleotide sequence ID" value="NZ_QXEV01000001.1"/>
</dbReference>
<dbReference type="GO" id="GO:0006227">
    <property type="term" value="P:dUDP biosynthetic process"/>
    <property type="evidence" value="ECO:0007669"/>
    <property type="project" value="TreeGrafter"/>
</dbReference>
<evidence type="ECO:0000256" key="7">
    <source>
        <dbReference type="ARBA" id="ARBA00022777"/>
    </source>
</evidence>
<dbReference type="Proteomes" id="UP000266506">
    <property type="component" value="Unassembled WGS sequence"/>
</dbReference>
<evidence type="ECO:0000313" key="13">
    <source>
        <dbReference type="EMBL" id="RIA78588.1"/>
    </source>
</evidence>
<comment type="function">
    <text evidence="10 11">Phosphorylation of dTMP to form dTDP in both de novo and salvage pathways of dTTP synthesis.</text>
</comment>
<keyword evidence="5 11" id="KW-0545">Nucleotide biosynthesis</keyword>
<dbReference type="PANTHER" id="PTHR10344:SF4">
    <property type="entry name" value="UMP-CMP KINASE 2, MITOCHONDRIAL"/>
    <property type="match status" value="1"/>
</dbReference>
<dbReference type="InterPro" id="IPR039430">
    <property type="entry name" value="Thymidylate_kin-like_dom"/>
</dbReference>
<dbReference type="FunCoup" id="A0A397RY10">
    <property type="interactions" value="263"/>
</dbReference>
<keyword evidence="14" id="KW-1185">Reference proteome</keyword>
<dbReference type="GO" id="GO:0006235">
    <property type="term" value="P:dTTP biosynthetic process"/>
    <property type="evidence" value="ECO:0007669"/>
    <property type="project" value="UniProtKB-UniRule"/>
</dbReference>
<gene>
    <name evidence="11" type="primary">tmk</name>
    <name evidence="13" type="ORF">EI71_00149</name>
</gene>
<proteinExistence type="inferred from homology"/>
<dbReference type="GO" id="GO:0006233">
    <property type="term" value="P:dTDP biosynthetic process"/>
    <property type="evidence" value="ECO:0007669"/>
    <property type="project" value="InterPro"/>
</dbReference>
<evidence type="ECO:0000256" key="6">
    <source>
        <dbReference type="ARBA" id="ARBA00022741"/>
    </source>
</evidence>
<evidence type="ECO:0000256" key="2">
    <source>
        <dbReference type="ARBA" id="ARBA00012980"/>
    </source>
</evidence>
<dbReference type="GO" id="GO:0005829">
    <property type="term" value="C:cytosol"/>
    <property type="evidence" value="ECO:0007669"/>
    <property type="project" value="TreeGrafter"/>
</dbReference>
<dbReference type="PROSITE" id="PS01331">
    <property type="entry name" value="THYMIDYLATE_KINASE"/>
    <property type="match status" value="1"/>
</dbReference>
<dbReference type="GO" id="GO:0004798">
    <property type="term" value="F:dTMP kinase activity"/>
    <property type="evidence" value="ECO:0007669"/>
    <property type="project" value="UniProtKB-UniRule"/>
</dbReference>
<dbReference type="InterPro" id="IPR027417">
    <property type="entry name" value="P-loop_NTPase"/>
</dbReference>
<dbReference type="Gene3D" id="3.40.50.300">
    <property type="entry name" value="P-loop containing nucleotide triphosphate hydrolases"/>
    <property type="match status" value="1"/>
</dbReference>
<keyword evidence="8 11" id="KW-0067">ATP-binding</keyword>
<comment type="caution">
    <text evidence="13">The sequence shown here is derived from an EMBL/GenBank/DDBJ whole genome shotgun (WGS) entry which is preliminary data.</text>
</comment>
<keyword evidence="6 11" id="KW-0547">Nucleotide-binding</keyword>
<name>A0A397RY10_9MOLU</name>
<evidence type="ECO:0000259" key="12">
    <source>
        <dbReference type="Pfam" id="PF02223"/>
    </source>
</evidence>
<dbReference type="HAMAP" id="MF_00165">
    <property type="entry name" value="Thymidylate_kinase"/>
    <property type="match status" value="1"/>
</dbReference>
<comment type="catalytic activity">
    <reaction evidence="9 11">
        <text>dTMP + ATP = dTDP + ADP</text>
        <dbReference type="Rhea" id="RHEA:13517"/>
        <dbReference type="ChEBI" id="CHEBI:30616"/>
        <dbReference type="ChEBI" id="CHEBI:58369"/>
        <dbReference type="ChEBI" id="CHEBI:63528"/>
        <dbReference type="ChEBI" id="CHEBI:456216"/>
        <dbReference type="EC" id="2.7.4.9"/>
    </reaction>
</comment>
<dbReference type="InParanoid" id="A0A397RY10"/>
<evidence type="ECO:0000256" key="9">
    <source>
        <dbReference type="ARBA" id="ARBA00048743"/>
    </source>
</evidence>
<dbReference type="EMBL" id="QXEV01000001">
    <property type="protein sequence ID" value="RIA78588.1"/>
    <property type="molecule type" value="Genomic_DNA"/>
</dbReference>
<organism evidence="13 14">
    <name type="scientific">Anaeroplasma bactoclasticum</name>
    <dbReference type="NCBI Taxonomy" id="2088"/>
    <lineage>
        <taxon>Bacteria</taxon>
        <taxon>Bacillati</taxon>
        <taxon>Mycoplasmatota</taxon>
        <taxon>Mollicutes</taxon>
        <taxon>Anaeroplasmatales</taxon>
        <taxon>Anaeroplasmataceae</taxon>
        <taxon>Anaeroplasma</taxon>
    </lineage>
</organism>
<dbReference type="PANTHER" id="PTHR10344">
    <property type="entry name" value="THYMIDYLATE KINASE"/>
    <property type="match status" value="1"/>
</dbReference>
<protein>
    <recommendedName>
        <fullName evidence="3 11">Thymidylate kinase</fullName>
        <ecNumber evidence="2 11">2.7.4.9</ecNumber>
    </recommendedName>
    <alternativeName>
        <fullName evidence="11">dTMP kinase</fullName>
    </alternativeName>
</protein>
<dbReference type="EC" id="2.7.4.9" evidence="2 11"/>
<dbReference type="GO" id="GO:0005524">
    <property type="term" value="F:ATP binding"/>
    <property type="evidence" value="ECO:0007669"/>
    <property type="project" value="UniProtKB-UniRule"/>
</dbReference>